<dbReference type="InterPro" id="IPR004607">
    <property type="entry name" value="GART"/>
</dbReference>
<evidence type="ECO:0000256" key="1">
    <source>
        <dbReference type="ARBA" id="ARBA00005054"/>
    </source>
</evidence>
<evidence type="ECO:0000313" key="8">
    <source>
        <dbReference type="EMBL" id="MBB1124944.1"/>
    </source>
</evidence>
<accession>A0A839H686</accession>
<comment type="function">
    <text evidence="6">Catalyzes the transfer of a formyl group from 10-formyltetrahydrofolate to 5-phospho-ribosyl-glycinamide (GAR), producing 5-phospho-ribosyl-N-formylglycinamide (FGAR) and tetrahydrofolate.</text>
</comment>
<feature type="binding site" evidence="6">
    <location>
        <position position="69"/>
    </location>
    <ligand>
        <name>(6R)-10-formyltetrahydrofolate</name>
        <dbReference type="ChEBI" id="CHEBI:195366"/>
    </ligand>
</feature>
<dbReference type="GO" id="GO:0004644">
    <property type="term" value="F:phosphoribosylglycinamide formyltransferase activity"/>
    <property type="evidence" value="ECO:0007669"/>
    <property type="project" value="UniProtKB-UniRule"/>
</dbReference>
<organism evidence="8 9">
    <name type="scientific">Thiospirillum jenense</name>
    <dbReference type="NCBI Taxonomy" id="1653858"/>
    <lineage>
        <taxon>Bacteria</taxon>
        <taxon>Pseudomonadati</taxon>
        <taxon>Pseudomonadota</taxon>
        <taxon>Gammaproteobacteria</taxon>
        <taxon>Chromatiales</taxon>
        <taxon>Chromatiaceae</taxon>
        <taxon>Thiospirillum</taxon>
    </lineage>
</organism>
<feature type="binding site" evidence="6">
    <location>
        <begin position="16"/>
        <end position="18"/>
    </location>
    <ligand>
        <name>N(1)-(5-phospho-beta-D-ribosyl)glycinamide</name>
        <dbReference type="ChEBI" id="CHEBI:143788"/>
    </ligand>
</feature>
<dbReference type="PROSITE" id="PS00373">
    <property type="entry name" value="GART"/>
    <property type="match status" value="1"/>
</dbReference>
<evidence type="ECO:0000259" key="7">
    <source>
        <dbReference type="Pfam" id="PF00551"/>
    </source>
</evidence>
<evidence type="ECO:0000256" key="5">
    <source>
        <dbReference type="ARBA" id="ARBA00047664"/>
    </source>
</evidence>
<evidence type="ECO:0000256" key="4">
    <source>
        <dbReference type="ARBA" id="ARBA00038440"/>
    </source>
</evidence>
<dbReference type="InterPro" id="IPR001555">
    <property type="entry name" value="GART_AS"/>
</dbReference>
<dbReference type="EMBL" id="JABVCQ010000003">
    <property type="protein sequence ID" value="MBB1124944.1"/>
    <property type="molecule type" value="Genomic_DNA"/>
</dbReference>
<dbReference type="PANTHER" id="PTHR43369:SF2">
    <property type="entry name" value="PHOSPHORIBOSYLGLYCINAMIDE FORMYLTRANSFERASE"/>
    <property type="match status" value="1"/>
</dbReference>
<dbReference type="Proteomes" id="UP000548632">
    <property type="component" value="Unassembled WGS sequence"/>
</dbReference>
<reference evidence="8 9" key="1">
    <citation type="journal article" date="2020" name="Arch. Microbiol.">
        <title>The genome sequence of the giant phototrophic gammaproteobacterium Thiospirillum jenense gives insight into its physiological properties and phylogenetic relationships.</title>
        <authorList>
            <person name="Imhoff J.F."/>
            <person name="Meyer T.E."/>
            <person name="Kyndt J.A."/>
        </authorList>
    </citation>
    <scope>NUCLEOTIDE SEQUENCE [LARGE SCALE GENOMIC DNA]</scope>
    <source>
        <strain evidence="8 9">DSM 216</strain>
    </source>
</reference>
<gene>
    <name evidence="6 8" type="primary">purN</name>
    <name evidence="8" type="ORF">HUK38_01690</name>
</gene>
<dbReference type="Pfam" id="PF00551">
    <property type="entry name" value="Formyl_trans_N"/>
    <property type="match status" value="1"/>
</dbReference>
<dbReference type="InterPro" id="IPR002376">
    <property type="entry name" value="Formyl_transf_N"/>
</dbReference>
<keyword evidence="9" id="KW-1185">Reference proteome</keyword>
<feature type="binding site" evidence="6">
    <location>
        <position position="111"/>
    </location>
    <ligand>
        <name>(6R)-10-formyltetrahydrofolate</name>
        <dbReference type="ChEBI" id="CHEBI:195366"/>
    </ligand>
</feature>
<comment type="caution">
    <text evidence="8">The sequence shown here is derived from an EMBL/GenBank/DDBJ whole genome shotgun (WGS) entry which is preliminary data.</text>
</comment>
<comment type="similarity">
    <text evidence="4 6">Belongs to the GART family.</text>
</comment>
<feature type="site" description="Raises pKa of active site His" evidence="6">
    <location>
        <position position="149"/>
    </location>
</feature>
<evidence type="ECO:0000256" key="6">
    <source>
        <dbReference type="HAMAP-Rule" id="MF_01930"/>
    </source>
</evidence>
<dbReference type="GO" id="GO:0006189">
    <property type="term" value="P:'de novo' IMP biosynthetic process"/>
    <property type="evidence" value="ECO:0007669"/>
    <property type="project" value="UniProtKB-UniRule"/>
</dbReference>
<proteinExistence type="inferred from homology"/>
<dbReference type="UniPathway" id="UPA00074">
    <property type="reaction ID" value="UER00126"/>
</dbReference>
<name>A0A839H686_9GAMM</name>
<dbReference type="NCBIfam" id="TIGR00639">
    <property type="entry name" value="PurN"/>
    <property type="match status" value="1"/>
</dbReference>
<protein>
    <recommendedName>
        <fullName evidence="6">Phosphoribosylglycinamide formyltransferase</fullName>
        <ecNumber evidence="6">2.1.2.2</ecNumber>
    </recommendedName>
    <alternativeName>
        <fullName evidence="6">5'-phosphoribosylglycinamide transformylase</fullName>
    </alternativeName>
    <alternativeName>
        <fullName evidence="6">GAR transformylase</fullName>
        <shortName evidence="6">GART</shortName>
    </alternativeName>
</protein>
<comment type="catalytic activity">
    <reaction evidence="5 6">
        <text>N(1)-(5-phospho-beta-D-ribosyl)glycinamide + (6R)-10-formyltetrahydrofolate = N(2)-formyl-N(1)-(5-phospho-beta-D-ribosyl)glycinamide + (6S)-5,6,7,8-tetrahydrofolate + H(+)</text>
        <dbReference type="Rhea" id="RHEA:15053"/>
        <dbReference type="ChEBI" id="CHEBI:15378"/>
        <dbReference type="ChEBI" id="CHEBI:57453"/>
        <dbReference type="ChEBI" id="CHEBI:143788"/>
        <dbReference type="ChEBI" id="CHEBI:147286"/>
        <dbReference type="ChEBI" id="CHEBI:195366"/>
        <dbReference type="EC" id="2.1.2.2"/>
    </reaction>
</comment>
<evidence type="ECO:0000313" key="9">
    <source>
        <dbReference type="Proteomes" id="UP000548632"/>
    </source>
</evidence>
<feature type="active site" description="Proton donor" evidence="6">
    <location>
        <position position="113"/>
    </location>
</feature>
<dbReference type="HAMAP" id="MF_01930">
    <property type="entry name" value="PurN"/>
    <property type="match status" value="1"/>
</dbReference>
<dbReference type="GO" id="GO:0005829">
    <property type="term" value="C:cytosol"/>
    <property type="evidence" value="ECO:0007669"/>
    <property type="project" value="TreeGrafter"/>
</dbReference>
<sequence length="221" mass="24209">MNQSPLAVVVLISGGGSNLQAFIDAQQRAELPIIIRSVISNNADAYGLERARRAGIATQVLDHRTFFQREQFDAALINLIDQAAPELVLLAGFMRILTPVLVNHYDGRLLNIHPSLLPKLRGLHTHARALANGEVEHGASIHFVTAELDGGPVIAQARVPVLKDDDANCLAARVLIQEHRLYPRVVRWFAQRRLQLNAAGIPELDGVKITTPLLLDVTAPE</sequence>
<comment type="pathway">
    <text evidence="1 6">Purine metabolism; IMP biosynthesis via de novo pathway; N(2)-formyl-N(1)-(5-phospho-D-ribosyl)glycinamide from N(1)-(5-phospho-D-ribosyl)glycinamide (10-formyl THF route): step 1/1.</text>
</comment>
<evidence type="ECO:0000256" key="2">
    <source>
        <dbReference type="ARBA" id="ARBA00022679"/>
    </source>
</evidence>
<dbReference type="PANTHER" id="PTHR43369">
    <property type="entry name" value="PHOSPHORIBOSYLGLYCINAMIDE FORMYLTRANSFERASE"/>
    <property type="match status" value="1"/>
</dbReference>
<dbReference type="RefSeq" id="WP_182582057.1">
    <property type="nucleotide sequence ID" value="NZ_JABVCQ010000003.1"/>
</dbReference>
<dbReference type="EC" id="2.1.2.2" evidence="6"/>
<dbReference type="Gene3D" id="3.40.50.170">
    <property type="entry name" value="Formyl transferase, N-terminal domain"/>
    <property type="match status" value="1"/>
</dbReference>
<dbReference type="SUPFAM" id="SSF53328">
    <property type="entry name" value="Formyltransferase"/>
    <property type="match status" value="1"/>
</dbReference>
<dbReference type="AlphaFoldDB" id="A0A839H686"/>
<keyword evidence="2 6" id="KW-0808">Transferase</keyword>
<evidence type="ECO:0000256" key="3">
    <source>
        <dbReference type="ARBA" id="ARBA00022755"/>
    </source>
</evidence>
<feature type="binding site" evidence="6">
    <location>
        <begin position="94"/>
        <end position="97"/>
    </location>
    <ligand>
        <name>(6R)-10-formyltetrahydrofolate</name>
        <dbReference type="ChEBI" id="CHEBI:195366"/>
    </ligand>
</feature>
<feature type="domain" description="Formyl transferase N-terminal" evidence="7">
    <location>
        <begin position="8"/>
        <end position="186"/>
    </location>
</feature>
<dbReference type="InterPro" id="IPR036477">
    <property type="entry name" value="Formyl_transf_N_sf"/>
</dbReference>
<keyword evidence="3 6" id="KW-0658">Purine biosynthesis</keyword>
<dbReference type="CDD" id="cd08645">
    <property type="entry name" value="FMT_core_GART"/>
    <property type="match status" value="1"/>
</dbReference>